<feature type="domain" description="Protein kinase" evidence="1">
    <location>
        <begin position="233"/>
        <end position="319"/>
    </location>
</feature>
<proteinExistence type="predicted"/>
<dbReference type="AlphaFoldDB" id="A0A8H4UTM2"/>
<dbReference type="Pfam" id="PF00069">
    <property type="entry name" value="Pkinase"/>
    <property type="match status" value="1"/>
</dbReference>
<protein>
    <recommendedName>
        <fullName evidence="1">Protein kinase domain-containing protein</fullName>
    </recommendedName>
</protein>
<name>A0A8H4UTM2_9HYPO</name>
<dbReference type="InterPro" id="IPR011009">
    <property type="entry name" value="Kinase-like_dom_sf"/>
</dbReference>
<reference evidence="2" key="2">
    <citation type="submission" date="2020-05" db="EMBL/GenBank/DDBJ databases">
        <authorList>
            <person name="Kim H.-S."/>
            <person name="Proctor R.H."/>
            <person name="Brown D.W."/>
        </authorList>
    </citation>
    <scope>NUCLEOTIDE SEQUENCE</scope>
    <source>
        <strain evidence="2">NRRL 22465</strain>
    </source>
</reference>
<comment type="caution">
    <text evidence="2">The sequence shown here is derived from an EMBL/GenBank/DDBJ whole genome shotgun (WGS) entry which is preliminary data.</text>
</comment>
<dbReference type="Proteomes" id="UP000635477">
    <property type="component" value="Unassembled WGS sequence"/>
</dbReference>
<sequence>MTMDDVAVNELHGGVGDGADMIFTFNDRLISVSILPSNGSTTKDTRHLELGVRPLQDHLVDLISQAIGCQDDDEYEDLVDEVLGVILNAGRPLFSRPIFSQGAPTENNQSLHHLLFPPVLYFRLEAPASCASIVPITSSEANTILTIDPALDQGFEEELGICQGLPRYIPEEIVVTKSFVRGASTVTAAVQVQGQDMFCKSRGAPGGLFGTGEGRELECLGEILKVFPQPNTIQIPQLIGYIHHKDTKQILGFLRQWVPGRRLSDIDVTSATAENRQKWTLQIHETIERLHKHGMVWGDGKSSNIIIDEQDDAWLIDFGGGFTQGWVDEELLETKEGDEQALTKIVELLSEHNHAPLSS</sequence>
<dbReference type="GO" id="GO:0004672">
    <property type="term" value="F:protein kinase activity"/>
    <property type="evidence" value="ECO:0007669"/>
    <property type="project" value="InterPro"/>
</dbReference>
<accession>A0A8H4UTM2</accession>
<dbReference type="EMBL" id="JABEYC010000058">
    <property type="protein sequence ID" value="KAF4983603.1"/>
    <property type="molecule type" value="Genomic_DNA"/>
</dbReference>
<evidence type="ECO:0000313" key="3">
    <source>
        <dbReference type="Proteomes" id="UP000635477"/>
    </source>
</evidence>
<evidence type="ECO:0000313" key="2">
    <source>
        <dbReference type="EMBL" id="KAF4983603.1"/>
    </source>
</evidence>
<organism evidence="2 3">
    <name type="scientific">Fusarium zealandicum</name>
    <dbReference type="NCBI Taxonomy" id="1053134"/>
    <lineage>
        <taxon>Eukaryota</taxon>
        <taxon>Fungi</taxon>
        <taxon>Dikarya</taxon>
        <taxon>Ascomycota</taxon>
        <taxon>Pezizomycotina</taxon>
        <taxon>Sordariomycetes</taxon>
        <taxon>Hypocreomycetidae</taxon>
        <taxon>Hypocreales</taxon>
        <taxon>Nectriaceae</taxon>
        <taxon>Fusarium</taxon>
        <taxon>Fusarium staphyleae species complex</taxon>
    </lineage>
</organism>
<dbReference type="InterPro" id="IPR000719">
    <property type="entry name" value="Prot_kinase_dom"/>
</dbReference>
<dbReference type="GO" id="GO:0005524">
    <property type="term" value="F:ATP binding"/>
    <property type="evidence" value="ECO:0007669"/>
    <property type="project" value="InterPro"/>
</dbReference>
<reference evidence="2" key="1">
    <citation type="journal article" date="2020" name="BMC Genomics">
        <title>Correction to: Identification and distribution of gene clusters required for synthesis of sphingolipid metabolism inhibitors in diverse species of the filamentous fungus Fusarium.</title>
        <authorList>
            <person name="Kim H.S."/>
            <person name="Lohmar J.M."/>
            <person name="Busman M."/>
            <person name="Brown D.W."/>
            <person name="Naumann T.A."/>
            <person name="Divon H.H."/>
            <person name="Lysoe E."/>
            <person name="Uhlig S."/>
            <person name="Proctor R.H."/>
        </authorList>
    </citation>
    <scope>NUCLEOTIDE SEQUENCE</scope>
    <source>
        <strain evidence="2">NRRL 22465</strain>
    </source>
</reference>
<dbReference type="Gene3D" id="1.10.510.10">
    <property type="entry name" value="Transferase(Phosphotransferase) domain 1"/>
    <property type="match status" value="1"/>
</dbReference>
<gene>
    <name evidence="2" type="ORF">FZEAL_1012</name>
</gene>
<evidence type="ECO:0000259" key="1">
    <source>
        <dbReference type="Pfam" id="PF00069"/>
    </source>
</evidence>
<dbReference type="SUPFAM" id="SSF56112">
    <property type="entry name" value="Protein kinase-like (PK-like)"/>
    <property type="match status" value="1"/>
</dbReference>
<dbReference type="OrthoDB" id="4062651at2759"/>
<keyword evidence="3" id="KW-1185">Reference proteome</keyword>